<feature type="repeat" description="WD" evidence="3">
    <location>
        <begin position="97"/>
        <end position="138"/>
    </location>
</feature>
<feature type="repeat" description="WD" evidence="3">
    <location>
        <begin position="48"/>
        <end position="80"/>
    </location>
</feature>
<evidence type="ECO:0000256" key="3">
    <source>
        <dbReference type="PROSITE-ProRule" id="PRU00221"/>
    </source>
</evidence>
<feature type="compositionally biased region" description="Basic and acidic residues" evidence="4">
    <location>
        <begin position="520"/>
        <end position="532"/>
    </location>
</feature>
<dbReference type="InterPro" id="IPR001680">
    <property type="entry name" value="WD40_rpt"/>
</dbReference>
<keyword evidence="6" id="KW-1185">Reference proteome</keyword>
<gene>
    <name evidence="5" type="ORF">CBOVIS_LOCUS1596</name>
</gene>
<feature type="compositionally biased region" description="Acidic residues" evidence="4">
    <location>
        <begin position="547"/>
        <end position="587"/>
    </location>
</feature>
<dbReference type="InterPro" id="IPR036322">
    <property type="entry name" value="WD40_repeat_dom_sf"/>
</dbReference>
<dbReference type="PROSITE" id="PS50082">
    <property type="entry name" value="WD_REPEATS_2"/>
    <property type="match status" value="3"/>
</dbReference>
<reference evidence="5 6" key="1">
    <citation type="submission" date="2020-04" db="EMBL/GenBank/DDBJ databases">
        <authorList>
            <person name="Laetsch R D."/>
            <person name="Stevens L."/>
            <person name="Kumar S."/>
            <person name="Blaxter L. M."/>
        </authorList>
    </citation>
    <scope>NUCLEOTIDE SEQUENCE [LARGE SCALE GENOMIC DNA]</scope>
</reference>
<dbReference type="EMBL" id="CADEPM010000001">
    <property type="protein sequence ID" value="CAB3398309.1"/>
    <property type="molecule type" value="Genomic_DNA"/>
</dbReference>
<organism evidence="5 6">
    <name type="scientific">Caenorhabditis bovis</name>
    <dbReference type="NCBI Taxonomy" id="2654633"/>
    <lineage>
        <taxon>Eukaryota</taxon>
        <taxon>Metazoa</taxon>
        <taxon>Ecdysozoa</taxon>
        <taxon>Nematoda</taxon>
        <taxon>Chromadorea</taxon>
        <taxon>Rhabditida</taxon>
        <taxon>Rhabditina</taxon>
        <taxon>Rhabditomorpha</taxon>
        <taxon>Rhabditoidea</taxon>
        <taxon>Rhabditidae</taxon>
        <taxon>Peloderinae</taxon>
        <taxon>Caenorhabditis</taxon>
    </lineage>
</organism>
<dbReference type="PROSITE" id="PS50294">
    <property type="entry name" value="WD_REPEATS_REGION"/>
    <property type="match status" value="2"/>
</dbReference>
<evidence type="ECO:0000313" key="5">
    <source>
        <dbReference type="EMBL" id="CAB3398309.1"/>
    </source>
</evidence>
<evidence type="ECO:0000256" key="4">
    <source>
        <dbReference type="SAM" id="MobiDB-lite"/>
    </source>
</evidence>
<dbReference type="InterPro" id="IPR015943">
    <property type="entry name" value="WD40/YVTN_repeat-like_dom_sf"/>
</dbReference>
<dbReference type="SMART" id="SM00320">
    <property type="entry name" value="WD40"/>
    <property type="match status" value="5"/>
</dbReference>
<dbReference type="GO" id="GO:0045717">
    <property type="term" value="P:negative regulation of fatty acid biosynthetic process"/>
    <property type="evidence" value="ECO:0007669"/>
    <property type="project" value="TreeGrafter"/>
</dbReference>
<dbReference type="PANTHER" id="PTHR15574:SF43">
    <property type="entry name" value="DDB1- AND CUL4-ASSOCIATED FACTOR 5"/>
    <property type="match status" value="1"/>
</dbReference>
<dbReference type="Gene3D" id="2.130.10.10">
    <property type="entry name" value="YVTN repeat-like/Quinoprotein amine dehydrogenase"/>
    <property type="match status" value="2"/>
</dbReference>
<dbReference type="SUPFAM" id="SSF50978">
    <property type="entry name" value="WD40 repeat-like"/>
    <property type="match status" value="1"/>
</dbReference>
<keyword evidence="1 3" id="KW-0853">WD repeat</keyword>
<dbReference type="InterPro" id="IPR045151">
    <property type="entry name" value="DCAF8"/>
</dbReference>
<evidence type="ECO:0000256" key="1">
    <source>
        <dbReference type="ARBA" id="ARBA00022574"/>
    </source>
</evidence>
<dbReference type="GO" id="GO:0080008">
    <property type="term" value="C:Cul4-RING E3 ubiquitin ligase complex"/>
    <property type="evidence" value="ECO:0007669"/>
    <property type="project" value="TreeGrafter"/>
</dbReference>
<comment type="caution">
    <text evidence="5">The sequence shown here is derived from an EMBL/GenBank/DDBJ whole genome shotgun (WGS) entry which is preliminary data.</text>
</comment>
<accession>A0A8S1EFL2</accession>
<dbReference type="AlphaFoldDB" id="A0A8S1EFL2"/>
<feature type="region of interest" description="Disordered" evidence="4">
    <location>
        <begin position="496"/>
        <end position="587"/>
    </location>
</feature>
<evidence type="ECO:0000313" key="6">
    <source>
        <dbReference type="Proteomes" id="UP000494206"/>
    </source>
</evidence>
<name>A0A8S1EFL2_9PELO</name>
<dbReference type="GO" id="GO:0005737">
    <property type="term" value="C:cytoplasm"/>
    <property type="evidence" value="ECO:0007669"/>
    <property type="project" value="TreeGrafter"/>
</dbReference>
<dbReference type="OrthoDB" id="4869960at2759"/>
<protein>
    <submittedName>
        <fullName evidence="5">Uncharacterized protein</fullName>
    </submittedName>
</protein>
<dbReference type="Pfam" id="PF00400">
    <property type="entry name" value="WD40"/>
    <property type="match status" value="3"/>
</dbReference>
<dbReference type="PANTHER" id="PTHR15574">
    <property type="entry name" value="WD REPEAT DOMAIN-CONTAINING FAMILY"/>
    <property type="match status" value="1"/>
</dbReference>
<evidence type="ECO:0000256" key="2">
    <source>
        <dbReference type="ARBA" id="ARBA00022737"/>
    </source>
</evidence>
<keyword evidence="2" id="KW-0677">Repeat</keyword>
<dbReference type="Proteomes" id="UP000494206">
    <property type="component" value="Unassembled WGS sequence"/>
</dbReference>
<feature type="repeat" description="WD" evidence="3">
    <location>
        <begin position="350"/>
        <end position="382"/>
    </location>
</feature>
<proteinExistence type="predicted"/>
<sequence length="587" mass="67337">MDSEQENDKNELGMNRLKIVRKRENGGKDEFVYKKIPRHRGFFSQKDVREHTGCVNCIELSKDENLLISGGDDLRVIIWNFAEMMLQRAPQPRMVMKQQHKSNIFSAAFTNDTKSVYTGGNDGMIIMHDLNTGKKIMSCERDFFRPVFSISQNPFDNNLIGIASSALWTYDPRSDETALILRESDEGDISHEGPYYSVSFHPQTAYLLAASSASEGPLIYDIRNTEKPLMARREFGGISDTSHRSGLIEDTCAVYAEWSPSGENLAVLYSEHVPHFYNFADKTCHVLEQQDYECKQTFKSLTFIDERTIATGSDNFEIMWWEVPEPDFLEKPNQDQTFRKIEISMCSKYLQGHRSIPNQVRYSSNNHVLVSSGVENMVKLWSSYRLPWSYDRPFTRLKFGQYMGTRANQDAIEKRLAEELEEELGDELEGRAKWEDVFGGDPATAECRRTCEHFDRAGHRGHRAAHASIAHLFMDVFESIYEEPGYSHRELHGYYDEVPNDGDEDYPYGQWVGRVNNDNEVEREPQPDRDVDNLEEPIDNNLPENGTDSEEAGVPEAEQQVEDVTEEGNGEEAVEAENDEIPEQNDE</sequence>